<dbReference type="Gene3D" id="2.60.40.380">
    <property type="entry name" value="Purple acid phosphatase-like, N-terminal"/>
    <property type="match status" value="1"/>
</dbReference>
<dbReference type="InterPro" id="IPR015914">
    <property type="entry name" value="PAPs_N"/>
</dbReference>
<dbReference type="GO" id="GO:0046872">
    <property type="term" value="F:metal ion binding"/>
    <property type="evidence" value="ECO:0007669"/>
    <property type="project" value="InterPro"/>
</dbReference>
<evidence type="ECO:0000313" key="3">
    <source>
        <dbReference type="WBParaSite" id="nRc.2.0.1.t33754-RA"/>
    </source>
</evidence>
<feature type="domain" description="Purple acid phosphatase N-terminal" evidence="1">
    <location>
        <begin position="17"/>
        <end position="85"/>
    </location>
</feature>
<name>A0A915K6E1_ROMCU</name>
<proteinExistence type="predicted"/>
<dbReference type="InterPro" id="IPR008963">
    <property type="entry name" value="Purple_acid_Pase-like_N"/>
</dbReference>
<dbReference type="WBParaSite" id="nRc.2.0.1.t33754-RA">
    <property type="protein sequence ID" value="nRc.2.0.1.t33754-RA"/>
    <property type="gene ID" value="nRc.2.0.1.g33754"/>
</dbReference>
<dbReference type="GO" id="GO:0003993">
    <property type="term" value="F:acid phosphatase activity"/>
    <property type="evidence" value="ECO:0007669"/>
    <property type="project" value="InterPro"/>
</dbReference>
<keyword evidence="2" id="KW-1185">Reference proteome</keyword>
<evidence type="ECO:0000259" key="1">
    <source>
        <dbReference type="Pfam" id="PF16656"/>
    </source>
</evidence>
<organism evidence="2 3">
    <name type="scientific">Romanomermis culicivorax</name>
    <name type="common">Nematode worm</name>
    <dbReference type="NCBI Taxonomy" id="13658"/>
    <lineage>
        <taxon>Eukaryota</taxon>
        <taxon>Metazoa</taxon>
        <taxon>Ecdysozoa</taxon>
        <taxon>Nematoda</taxon>
        <taxon>Enoplea</taxon>
        <taxon>Dorylaimia</taxon>
        <taxon>Mermithida</taxon>
        <taxon>Mermithoidea</taxon>
        <taxon>Mermithidae</taxon>
        <taxon>Romanomermis</taxon>
    </lineage>
</organism>
<dbReference type="AlphaFoldDB" id="A0A915K6E1"/>
<protein>
    <submittedName>
        <fullName evidence="3">Purple acid phosphatase N-terminal domain-containing protein</fullName>
    </submittedName>
</protein>
<sequence length="88" mass="10308">MNKSRDILFILKRQMLPVEERKPGSLIATWVTFNNTNESTVEYGEGNLVRSKSGYRTKFVDSGPQKRELYIHRVILDDLEPGKTYRKF</sequence>
<dbReference type="Proteomes" id="UP000887565">
    <property type="component" value="Unplaced"/>
</dbReference>
<accession>A0A915K6E1</accession>
<dbReference type="Pfam" id="PF16656">
    <property type="entry name" value="Pur_ac_phosph_N"/>
    <property type="match status" value="1"/>
</dbReference>
<reference evidence="3" key="1">
    <citation type="submission" date="2022-11" db="UniProtKB">
        <authorList>
            <consortium name="WormBaseParasite"/>
        </authorList>
    </citation>
    <scope>IDENTIFICATION</scope>
</reference>
<dbReference type="SUPFAM" id="SSF49363">
    <property type="entry name" value="Purple acid phosphatase, N-terminal domain"/>
    <property type="match status" value="1"/>
</dbReference>
<evidence type="ECO:0000313" key="2">
    <source>
        <dbReference type="Proteomes" id="UP000887565"/>
    </source>
</evidence>